<dbReference type="AlphaFoldDB" id="A0A4R1B3W5"/>
<gene>
    <name evidence="2" type="ORF">EZJ19_11060</name>
</gene>
<accession>A0A4R1B3W5</accession>
<dbReference type="RefSeq" id="WP_131447543.1">
    <property type="nucleotide sequence ID" value="NZ_SJZB01000042.1"/>
</dbReference>
<feature type="transmembrane region" description="Helical" evidence="1">
    <location>
        <begin position="73"/>
        <end position="94"/>
    </location>
</feature>
<keyword evidence="1" id="KW-0472">Membrane</keyword>
<keyword evidence="1" id="KW-0812">Transmembrane</keyword>
<keyword evidence="1" id="KW-1133">Transmembrane helix</keyword>
<dbReference type="EMBL" id="SJZB01000042">
    <property type="protein sequence ID" value="TCJ12772.1"/>
    <property type="molecule type" value="Genomic_DNA"/>
</dbReference>
<comment type="caution">
    <text evidence="2">The sequence shown here is derived from an EMBL/GenBank/DDBJ whole genome shotgun (WGS) entry which is preliminary data.</text>
</comment>
<sequence length="173" mass="19244">MPDRASGRYGRWALMAVALAMPLAAQADVVWPALYLETRLFSWWAIGLGLAVEFFFIRKLFALPPGRALLADLAANSASALLGVVLIPLSGLAWEVFPGFAFYYLLHVGTFNPITWAGTFALACLINAWLESYVLKQFFKLPWTRRTFAWLVLANACSVGVAFASLWWKPVQL</sequence>
<protein>
    <submittedName>
        <fullName evidence="2">Uncharacterized protein</fullName>
    </submittedName>
</protein>
<dbReference type="Proteomes" id="UP000295443">
    <property type="component" value="Unassembled WGS sequence"/>
</dbReference>
<evidence type="ECO:0000313" key="2">
    <source>
        <dbReference type="EMBL" id="TCJ12772.1"/>
    </source>
</evidence>
<dbReference type="OrthoDB" id="7068818at2"/>
<evidence type="ECO:0000256" key="1">
    <source>
        <dbReference type="SAM" id="Phobius"/>
    </source>
</evidence>
<reference evidence="2 3" key="1">
    <citation type="submission" date="2019-03" db="EMBL/GenBank/DDBJ databases">
        <title>Genome sequence of Thiobacillaceae bacterium LSR1, a sulfur-oxidizing bacterium isolated from freshwater sediment.</title>
        <authorList>
            <person name="Li S."/>
        </authorList>
    </citation>
    <scope>NUCLEOTIDE SEQUENCE [LARGE SCALE GENOMIC DNA]</scope>
    <source>
        <strain evidence="2 3">LSR1</strain>
    </source>
</reference>
<proteinExistence type="predicted"/>
<feature type="transmembrane region" description="Helical" evidence="1">
    <location>
        <begin position="43"/>
        <end position="61"/>
    </location>
</feature>
<feature type="transmembrane region" description="Helical" evidence="1">
    <location>
        <begin position="114"/>
        <end position="135"/>
    </location>
</feature>
<keyword evidence="3" id="KW-1185">Reference proteome</keyword>
<organism evidence="2 3">
    <name type="scientific">Parasulfuritortus cantonensis</name>
    <dbReference type="NCBI Taxonomy" id="2528202"/>
    <lineage>
        <taxon>Bacteria</taxon>
        <taxon>Pseudomonadati</taxon>
        <taxon>Pseudomonadota</taxon>
        <taxon>Betaproteobacteria</taxon>
        <taxon>Nitrosomonadales</taxon>
        <taxon>Thiobacillaceae</taxon>
        <taxon>Parasulfuritortus</taxon>
    </lineage>
</organism>
<name>A0A4R1B3W5_9PROT</name>
<feature type="transmembrane region" description="Helical" evidence="1">
    <location>
        <begin position="147"/>
        <end position="168"/>
    </location>
</feature>
<evidence type="ECO:0000313" key="3">
    <source>
        <dbReference type="Proteomes" id="UP000295443"/>
    </source>
</evidence>